<dbReference type="AlphaFoldDB" id="A0A238BPA8"/>
<dbReference type="EMBL" id="KZ270043">
    <property type="protein sequence ID" value="OZC07113.1"/>
    <property type="molecule type" value="Genomic_DNA"/>
</dbReference>
<evidence type="ECO:0000313" key="1">
    <source>
        <dbReference type="EMBL" id="OZC07113.1"/>
    </source>
</evidence>
<evidence type="ECO:0000313" key="2">
    <source>
        <dbReference type="Proteomes" id="UP000242913"/>
    </source>
</evidence>
<gene>
    <name evidence="1" type="ORF">X798_05918</name>
</gene>
<reference evidence="1 2" key="1">
    <citation type="submission" date="2015-12" db="EMBL/GenBank/DDBJ databases">
        <title>Draft genome of the nematode, Onchocerca flexuosa.</title>
        <authorList>
            <person name="Mitreva M."/>
        </authorList>
    </citation>
    <scope>NUCLEOTIDE SEQUENCE [LARGE SCALE GENOMIC DNA]</scope>
    <source>
        <strain evidence="1">Red Deer</strain>
    </source>
</reference>
<protein>
    <submittedName>
        <fullName evidence="1">Uncharacterized protein</fullName>
    </submittedName>
</protein>
<sequence>MDEGLRDSHGSENIVEYVEGNEKRDANAVKHVATNKCLMLREIIRLETATAIWPTICKQHALYAMPRIHYGCKYDLTNNNSSSCLYKQ</sequence>
<name>A0A238BPA8_9BILA</name>
<dbReference type="Proteomes" id="UP000242913">
    <property type="component" value="Unassembled WGS sequence"/>
</dbReference>
<proteinExistence type="predicted"/>
<organism evidence="1 2">
    <name type="scientific">Onchocerca flexuosa</name>
    <dbReference type="NCBI Taxonomy" id="387005"/>
    <lineage>
        <taxon>Eukaryota</taxon>
        <taxon>Metazoa</taxon>
        <taxon>Ecdysozoa</taxon>
        <taxon>Nematoda</taxon>
        <taxon>Chromadorea</taxon>
        <taxon>Rhabditida</taxon>
        <taxon>Spirurina</taxon>
        <taxon>Spiruromorpha</taxon>
        <taxon>Filarioidea</taxon>
        <taxon>Onchocercidae</taxon>
        <taxon>Onchocerca</taxon>
    </lineage>
</organism>
<keyword evidence="2" id="KW-1185">Reference proteome</keyword>
<accession>A0A238BPA8</accession>